<dbReference type="InterPro" id="IPR051488">
    <property type="entry name" value="WD_repeat_striatin"/>
</dbReference>
<dbReference type="InterPro" id="IPR036753">
    <property type="entry name" value="ARPC3_sf"/>
</dbReference>
<dbReference type="InterPro" id="IPR019775">
    <property type="entry name" value="WD40_repeat_CS"/>
</dbReference>
<dbReference type="Gene3D" id="1.10.1760.10">
    <property type="entry name" value="Actin-related protein 2/3 complex subunit 3"/>
    <property type="match status" value="1"/>
</dbReference>
<dbReference type="GO" id="GO:0034314">
    <property type="term" value="P:Arp2/3 complex-mediated actin nucleation"/>
    <property type="evidence" value="ECO:0007669"/>
    <property type="project" value="InterPro"/>
</dbReference>
<feature type="region of interest" description="Disordered" evidence="13">
    <location>
        <begin position="339"/>
        <end position="391"/>
    </location>
</feature>
<dbReference type="InterPro" id="IPR036322">
    <property type="entry name" value="WD40_repeat_dom_sf"/>
</dbReference>
<evidence type="ECO:0000313" key="16">
    <source>
        <dbReference type="Proteomes" id="UP000663699"/>
    </source>
</evidence>
<feature type="repeat" description="WD" evidence="11">
    <location>
        <begin position="715"/>
        <end position="749"/>
    </location>
</feature>
<evidence type="ECO:0000256" key="2">
    <source>
        <dbReference type="ARBA" id="ARBA00009616"/>
    </source>
</evidence>
<dbReference type="PRINTS" id="PR00320">
    <property type="entry name" value="GPROTEINBRPT"/>
</dbReference>
<evidence type="ECO:0000313" key="15">
    <source>
        <dbReference type="EMBL" id="QSL66070.1"/>
    </source>
</evidence>
<evidence type="ECO:0000256" key="5">
    <source>
        <dbReference type="ARBA" id="ARBA00022574"/>
    </source>
</evidence>
<dbReference type="InterPro" id="IPR007204">
    <property type="entry name" value="ARPC3"/>
</dbReference>
<keyword evidence="5 11" id="KW-0853">WD repeat</keyword>
<dbReference type="InterPro" id="IPR015943">
    <property type="entry name" value="WD40/YVTN_repeat-like_dom_sf"/>
</dbReference>
<evidence type="ECO:0000256" key="3">
    <source>
        <dbReference type="ARBA" id="ARBA00010856"/>
    </source>
</evidence>
<evidence type="ECO:0000259" key="14">
    <source>
        <dbReference type="Pfam" id="PF08232"/>
    </source>
</evidence>
<organism evidence="15 16">
    <name type="scientific">Pneumocystis wakefieldiae</name>
    <dbReference type="NCBI Taxonomy" id="38082"/>
    <lineage>
        <taxon>Eukaryota</taxon>
        <taxon>Fungi</taxon>
        <taxon>Dikarya</taxon>
        <taxon>Ascomycota</taxon>
        <taxon>Taphrinomycotina</taxon>
        <taxon>Pneumocystomycetes</taxon>
        <taxon>Pneumocystaceae</taxon>
        <taxon>Pneumocystis</taxon>
    </lineage>
</organism>
<dbReference type="InterPro" id="IPR020472">
    <property type="entry name" value="WD40_PAC1"/>
</dbReference>
<evidence type="ECO:0000256" key="7">
    <source>
        <dbReference type="ARBA" id="ARBA00022860"/>
    </source>
</evidence>
<dbReference type="PANTHER" id="PTHR15653">
    <property type="entry name" value="STRIATIN"/>
    <property type="match status" value="1"/>
</dbReference>
<keyword evidence="16" id="KW-1185">Reference proteome</keyword>
<keyword evidence="9" id="KW-0009">Actin-binding</keyword>
<dbReference type="Gene3D" id="2.130.10.10">
    <property type="entry name" value="YVTN repeat-like/Quinoprotein amine dehydrogenase"/>
    <property type="match status" value="2"/>
</dbReference>
<dbReference type="InterPro" id="IPR013258">
    <property type="entry name" value="Striatin_N"/>
</dbReference>
<name>A0A899FQ48_9ASCO</name>
<dbReference type="SUPFAM" id="SSF69060">
    <property type="entry name" value="Arp2/3 complex 21 kDa subunit ARPC3"/>
    <property type="match status" value="1"/>
</dbReference>
<reference evidence="15" key="1">
    <citation type="submission" date="2020-06" db="EMBL/GenBank/DDBJ databases">
        <title>Genomes of multiple members of Pneumocystis genus reveal paths to human pathogen Pneumocystis jirovecii.</title>
        <authorList>
            <person name="Cisse O.H."/>
            <person name="Ma L."/>
            <person name="Dekker J."/>
            <person name="Khil P."/>
            <person name="Jo J."/>
            <person name="Brenchley J."/>
            <person name="Blair R."/>
            <person name="Pahar B."/>
            <person name="Chabe M."/>
            <person name="Van Rompay K.A."/>
            <person name="Keesler R."/>
            <person name="Sukura A."/>
            <person name="Hirsch V."/>
            <person name="Kutty G."/>
            <person name="Liu Y."/>
            <person name="Peng L."/>
            <person name="Chen J."/>
            <person name="Song J."/>
            <person name="Weissenbacher-Lang C."/>
            <person name="Xu J."/>
            <person name="Upham N.S."/>
            <person name="Stajich J.E."/>
            <person name="Cuomo C.A."/>
            <person name="Cushion M.T."/>
            <person name="Kovacs J.A."/>
        </authorList>
    </citation>
    <scope>NUCLEOTIDE SEQUENCE</scope>
    <source>
        <strain evidence="15">2A</strain>
    </source>
</reference>
<evidence type="ECO:0000256" key="9">
    <source>
        <dbReference type="ARBA" id="ARBA00023203"/>
    </source>
</evidence>
<protein>
    <recommendedName>
        <fullName evidence="14">Striatin N-terminal domain-containing protein</fullName>
    </recommendedName>
</protein>
<dbReference type="PANTHER" id="PTHR15653:SF0">
    <property type="entry name" value="CONNECTOR OF KINASE TO AP-1, ISOFORM E"/>
    <property type="match status" value="1"/>
</dbReference>
<dbReference type="SMART" id="SM00320">
    <property type="entry name" value="WD40"/>
    <property type="match status" value="5"/>
</dbReference>
<accession>A0A899FQ48</accession>
<keyword evidence="7" id="KW-0112">Calmodulin-binding</keyword>
<evidence type="ECO:0000256" key="6">
    <source>
        <dbReference type="ARBA" id="ARBA00022737"/>
    </source>
</evidence>
<sequence length="930" mass="106956">MPAYHSSFINNIELQIAGFAILPLKTKFRGPSQIVSDSSSQDIVDECIQLFRANCFFKNFEIKGSADRTLIYGILFISDCLNKLSRANCTKNDSIKLLNTFALENFTIPGDAGFPFNSLYPAPSNQSDSDFLRQYIAQFRQELALRLINHKIYEQNPILIKYTKLDTLYFFAENQNSLARKNQSSNSKIHYVFTIIKREKLRTNNLNSSIYIFFYLKFDIIMIYKTSIKMLFQSILDERNNRKGEVTEYTLQGVIHFLQTEAYRYQRDRNYWEIEYAEMKAKIAKLEGERKGLDRLKDLHLKRIKMLEDSLQKERLNSKNLSSPTTSPTKHILLNQLSSEAKNNNKSQNSPQKISESDEIAKQEEKELRSKLFPESKISRDNSQQSTKRAKSQQFLEKCLQEITYLINSQPNILTDIPILYQPNPIQPHYIPLHNNCALTPISSINTEEHSQQNKSNLYDENIKTSSNQFYQQRNKSFKTYDTDNVDKFIENNYSSHINSHAIILNKDKDIHDGKNQKNVFHYNKILPSNLPSMSLGKTSEVHQEDNQIHKKKNEHGAIITDSQLLLNSCLQQRHAAADVKNSTWDFDGDNEFDEKIYENDQNTYTEWKTKFILKNHLTNIRSVSMSKNENSGYASMATCGDDGLVKFWRLPINNKKMRNQDIIPQITYRGHSGIVTNVCIALEANKIFSSGIDSSIRCWKIPEPQHDCALPSILTGHSNAVWGLSFQPVSSILASISADGTIKLWDINHTDSSPLLSTLNFHGNNLNKPSSAIPTSITFLNNDIRKISVSWNNAIIRTYDIETGKCILELRNDEIYDGTIDTQINKIISLSKENMLISGHENKYIRFYDINSDISPDERILVSGGHDASIRFWDMQFPHVCIQKISNHHIKAQEGVNDVSWWHGRDETYQLEYVTSVGGDGMIKVNTRI</sequence>
<proteinExistence type="inferred from homology"/>
<evidence type="ECO:0000256" key="4">
    <source>
        <dbReference type="ARBA" id="ARBA00022490"/>
    </source>
</evidence>
<comment type="subcellular location">
    <subcellularLocation>
        <location evidence="1">Cytoplasm</location>
        <location evidence="1">Cytoskeleton</location>
    </subcellularLocation>
</comment>
<evidence type="ECO:0000256" key="8">
    <source>
        <dbReference type="ARBA" id="ARBA00023054"/>
    </source>
</evidence>
<feature type="compositionally biased region" description="Polar residues" evidence="13">
    <location>
        <begin position="381"/>
        <end position="391"/>
    </location>
</feature>
<dbReference type="PROSITE" id="PS00678">
    <property type="entry name" value="WD_REPEATS_1"/>
    <property type="match status" value="2"/>
</dbReference>
<feature type="repeat" description="WD" evidence="11">
    <location>
        <begin position="669"/>
        <end position="702"/>
    </location>
</feature>
<evidence type="ECO:0000256" key="12">
    <source>
        <dbReference type="SAM" id="Coils"/>
    </source>
</evidence>
<comment type="similarity">
    <text evidence="2">Belongs to the WD repeat striatin family.</text>
</comment>
<evidence type="ECO:0000256" key="11">
    <source>
        <dbReference type="PROSITE-ProRule" id="PRU00221"/>
    </source>
</evidence>
<feature type="compositionally biased region" description="Basic and acidic residues" evidence="13">
    <location>
        <begin position="355"/>
        <end position="380"/>
    </location>
</feature>
<dbReference type="GO" id="GO:0005885">
    <property type="term" value="C:Arp2/3 protein complex"/>
    <property type="evidence" value="ECO:0007669"/>
    <property type="project" value="InterPro"/>
</dbReference>
<comment type="similarity">
    <text evidence="3">Belongs to the ARPC3 family.</text>
</comment>
<dbReference type="GO" id="GO:0003779">
    <property type="term" value="F:actin binding"/>
    <property type="evidence" value="ECO:0007669"/>
    <property type="project" value="UniProtKB-KW"/>
</dbReference>
<evidence type="ECO:0000256" key="10">
    <source>
        <dbReference type="ARBA" id="ARBA00023212"/>
    </source>
</evidence>
<evidence type="ECO:0000256" key="1">
    <source>
        <dbReference type="ARBA" id="ARBA00004245"/>
    </source>
</evidence>
<dbReference type="Pfam" id="PF04062">
    <property type="entry name" value="P21-Arc"/>
    <property type="match status" value="1"/>
</dbReference>
<dbReference type="OrthoDB" id="727118at2759"/>
<dbReference type="InterPro" id="IPR001680">
    <property type="entry name" value="WD40_rpt"/>
</dbReference>
<dbReference type="AlphaFoldDB" id="A0A899FQ48"/>
<keyword evidence="10" id="KW-0206">Cytoskeleton</keyword>
<gene>
    <name evidence="15" type="ORF">MERGE_003207</name>
</gene>
<keyword evidence="6" id="KW-0677">Repeat</keyword>
<dbReference type="EMBL" id="CP054540">
    <property type="protein sequence ID" value="QSL66070.1"/>
    <property type="molecule type" value="Genomic_DNA"/>
</dbReference>
<evidence type="ECO:0000256" key="13">
    <source>
        <dbReference type="SAM" id="MobiDB-lite"/>
    </source>
</evidence>
<dbReference type="Pfam" id="PF00400">
    <property type="entry name" value="WD40"/>
    <property type="match status" value="4"/>
</dbReference>
<dbReference type="SUPFAM" id="SSF50978">
    <property type="entry name" value="WD40 repeat-like"/>
    <property type="match status" value="1"/>
</dbReference>
<dbReference type="Gene3D" id="1.20.5.300">
    <property type="match status" value="1"/>
</dbReference>
<dbReference type="Pfam" id="PF08232">
    <property type="entry name" value="Striatin"/>
    <property type="match status" value="1"/>
</dbReference>
<feature type="compositionally biased region" description="Low complexity" evidence="13">
    <location>
        <begin position="342"/>
        <end position="353"/>
    </location>
</feature>
<dbReference type="GO" id="GO:0030833">
    <property type="term" value="P:regulation of actin filament polymerization"/>
    <property type="evidence" value="ECO:0007669"/>
    <property type="project" value="InterPro"/>
</dbReference>
<keyword evidence="8 12" id="KW-0175">Coiled coil</keyword>
<feature type="repeat" description="WD" evidence="11">
    <location>
        <begin position="856"/>
        <end position="877"/>
    </location>
</feature>
<dbReference type="Proteomes" id="UP000663699">
    <property type="component" value="Chromosome 9"/>
</dbReference>
<feature type="coiled-coil region" evidence="12">
    <location>
        <begin position="269"/>
        <end position="296"/>
    </location>
</feature>
<feature type="domain" description="Striatin N-terminal" evidence="14">
    <location>
        <begin position="250"/>
        <end position="410"/>
    </location>
</feature>
<dbReference type="GO" id="GO:0005516">
    <property type="term" value="F:calmodulin binding"/>
    <property type="evidence" value="ECO:0007669"/>
    <property type="project" value="UniProtKB-KW"/>
</dbReference>
<keyword evidence="4" id="KW-0963">Cytoplasm</keyword>
<dbReference type="PROSITE" id="PS50294">
    <property type="entry name" value="WD_REPEATS_REGION"/>
    <property type="match status" value="1"/>
</dbReference>
<dbReference type="PROSITE" id="PS50082">
    <property type="entry name" value="WD_REPEATS_2"/>
    <property type="match status" value="3"/>
</dbReference>